<keyword evidence="4" id="KW-0802">TPR repeat</keyword>
<gene>
    <name evidence="6" type="ORF">GM173_00090</name>
</gene>
<protein>
    <recommendedName>
        <fullName evidence="8">Tetratricopeptide repeat protein</fullName>
    </recommendedName>
</protein>
<reference evidence="6 7" key="1">
    <citation type="submission" date="2019-11" db="EMBL/GenBank/DDBJ databases">
        <title>Novel Deefgea species.</title>
        <authorList>
            <person name="Han J.-H."/>
        </authorList>
    </citation>
    <scope>NUCLEOTIDE SEQUENCE [LARGE SCALE GENOMIC DNA]</scope>
    <source>
        <strain evidence="6 7">LMG 24817</strain>
    </source>
</reference>
<proteinExistence type="inferred from homology"/>
<dbReference type="PANTHER" id="PTHR46630">
    <property type="entry name" value="TETRATRICOPEPTIDE REPEAT PROTEIN 29"/>
    <property type="match status" value="1"/>
</dbReference>
<dbReference type="InterPro" id="IPR051476">
    <property type="entry name" value="Bac_ResReg_Asp_Phosphatase"/>
</dbReference>
<dbReference type="SUPFAM" id="SSF48452">
    <property type="entry name" value="TPR-like"/>
    <property type="match status" value="2"/>
</dbReference>
<keyword evidence="2" id="KW-0963">Cytoplasm</keyword>
<evidence type="ECO:0000256" key="2">
    <source>
        <dbReference type="ARBA" id="ARBA00022490"/>
    </source>
</evidence>
<keyword evidence="3" id="KW-0677">Repeat</keyword>
<dbReference type="EMBL" id="WOFE01000001">
    <property type="protein sequence ID" value="MBM5569977.1"/>
    <property type="molecule type" value="Genomic_DNA"/>
</dbReference>
<comment type="subcellular location">
    <subcellularLocation>
        <location evidence="1">Cytoplasm</location>
    </subcellularLocation>
</comment>
<dbReference type="Gene3D" id="1.25.40.10">
    <property type="entry name" value="Tetratricopeptide repeat domain"/>
    <property type="match status" value="2"/>
</dbReference>
<organism evidence="6 7">
    <name type="scientific">Deefgea chitinilytica</name>
    <dbReference type="NCBI Taxonomy" id="570276"/>
    <lineage>
        <taxon>Bacteria</taxon>
        <taxon>Pseudomonadati</taxon>
        <taxon>Pseudomonadota</taxon>
        <taxon>Betaproteobacteria</taxon>
        <taxon>Neisseriales</taxon>
        <taxon>Chitinibacteraceae</taxon>
        <taxon>Deefgea</taxon>
    </lineage>
</organism>
<evidence type="ECO:0008006" key="8">
    <source>
        <dbReference type="Google" id="ProtNLM"/>
    </source>
</evidence>
<evidence type="ECO:0000256" key="4">
    <source>
        <dbReference type="ARBA" id="ARBA00022803"/>
    </source>
</evidence>
<keyword evidence="7" id="KW-1185">Reference proteome</keyword>
<dbReference type="PANTHER" id="PTHR46630:SF1">
    <property type="entry name" value="TETRATRICOPEPTIDE REPEAT PROTEIN 29"/>
    <property type="match status" value="1"/>
</dbReference>
<evidence type="ECO:0000256" key="5">
    <source>
        <dbReference type="ARBA" id="ARBA00038253"/>
    </source>
</evidence>
<evidence type="ECO:0000313" key="6">
    <source>
        <dbReference type="EMBL" id="MBM5569977.1"/>
    </source>
</evidence>
<evidence type="ECO:0000256" key="3">
    <source>
        <dbReference type="ARBA" id="ARBA00022737"/>
    </source>
</evidence>
<evidence type="ECO:0000313" key="7">
    <source>
        <dbReference type="Proteomes" id="UP001195660"/>
    </source>
</evidence>
<accession>A0ABS2C7G6</accession>
<dbReference type="RefSeq" id="WP_203569307.1">
    <property type="nucleotide sequence ID" value="NZ_WOFE01000001.1"/>
</dbReference>
<sequence>MNSLSNSVHFPMIEYQFEQVESAYWRAGEDSRDLCFQLIENCKKYHHPMLGYAYVLYGRILLAFGEDEKALHVLTKGKRLLDESQDLERRPLAMLWLASALLRNKKHIPAVEMWVKTIESALELNQIEYGVEAYLNVALVYYQVEQYATADLLMKNGLKLAESINNKKLIAKSGIFLMESFLNSGKYDLALALLVRIEPHAVAHGDLTWLVQICNGYAQCYWHLNDVDLAVEYFEYSLCIARKCNLSWAYCVTVVAYSEFLQQRNQIADAFSLLQYASTLLKSTNIGNLEEKLNQLFYLAHKEQGDFRSALYILRIYEHQAVQHLASELGIKGYKLNLSRLEKARSMLIRTHLKFEKLAGWVMPGVSLQHLRQFRLRCECAASTDRVIELSLNTPVEPVIELRMATILNDYCTLNDLWIFIPPNRYVIYPGEAQSILMDFANRVAAAIERQSWLRYGVPAVRVKVKLQLASEAMIKQVDLLLKKELESA</sequence>
<name>A0ABS2C7G6_9NEIS</name>
<comment type="caution">
    <text evidence="6">The sequence shown here is derived from an EMBL/GenBank/DDBJ whole genome shotgun (WGS) entry which is preliminary data.</text>
</comment>
<evidence type="ECO:0000256" key="1">
    <source>
        <dbReference type="ARBA" id="ARBA00004496"/>
    </source>
</evidence>
<dbReference type="Proteomes" id="UP001195660">
    <property type="component" value="Unassembled WGS sequence"/>
</dbReference>
<comment type="similarity">
    <text evidence="5">Belongs to the Rap family.</text>
</comment>
<dbReference type="InterPro" id="IPR011990">
    <property type="entry name" value="TPR-like_helical_dom_sf"/>
</dbReference>